<evidence type="ECO:0000313" key="19">
    <source>
        <dbReference type="Proteomes" id="UP000694864"/>
    </source>
</evidence>
<keyword evidence="19" id="KW-1185">Reference proteome</keyword>
<evidence type="ECO:0000256" key="12">
    <source>
        <dbReference type="ARBA" id="ARBA00023180"/>
    </source>
</evidence>
<dbReference type="RefSeq" id="XP_010470573.1">
    <property type="nucleotide sequence ID" value="XM_010472271.2"/>
</dbReference>
<evidence type="ECO:0000256" key="17">
    <source>
        <dbReference type="SAM" id="Phobius"/>
    </source>
</evidence>
<keyword evidence="5 17" id="KW-0812">Transmembrane</keyword>
<name>A0ABM0WG10_CAMSA</name>
<evidence type="ECO:0000256" key="10">
    <source>
        <dbReference type="ARBA" id="ARBA00022989"/>
    </source>
</evidence>
<evidence type="ECO:0000259" key="18">
    <source>
        <dbReference type="PROSITE" id="PS50011"/>
    </source>
</evidence>
<keyword evidence="10 17" id="KW-1133">Transmembrane helix</keyword>
<evidence type="ECO:0000256" key="8">
    <source>
        <dbReference type="ARBA" id="ARBA00022777"/>
    </source>
</evidence>
<reference evidence="19" key="1">
    <citation type="journal article" date="2014" name="Nat. Commun.">
        <title>The emerging biofuel crop Camelina sativa retains a highly undifferentiated hexaploid genome structure.</title>
        <authorList>
            <person name="Kagale S."/>
            <person name="Koh C."/>
            <person name="Nixon J."/>
            <person name="Bollina V."/>
            <person name="Clarke W.E."/>
            <person name="Tuteja R."/>
            <person name="Spillane C."/>
            <person name="Robinson S.J."/>
            <person name="Links M.G."/>
            <person name="Clarke C."/>
            <person name="Higgins E.E."/>
            <person name="Huebert T."/>
            <person name="Sharpe A.G."/>
            <person name="Parkin I.A."/>
        </authorList>
    </citation>
    <scope>NUCLEOTIDE SEQUENCE [LARGE SCALE GENOMIC DNA]</scope>
    <source>
        <strain evidence="19">cv. DH55</strain>
    </source>
</reference>
<keyword evidence="6" id="KW-0732">Signal</keyword>
<dbReference type="GeneID" id="104750475"/>
<evidence type="ECO:0000256" key="15">
    <source>
        <dbReference type="PROSITE-ProRule" id="PRU10141"/>
    </source>
</evidence>
<keyword evidence="11 17" id="KW-0472">Membrane</keyword>
<dbReference type="SUPFAM" id="SSF56112">
    <property type="entry name" value="Protein kinase-like (PK-like)"/>
    <property type="match status" value="1"/>
</dbReference>
<protein>
    <recommendedName>
        <fullName evidence="2">non-specific serine/threonine protein kinase</fullName>
        <ecNumber evidence="2">2.7.11.1</ecNumber>
    </recommendedName>
</protein>
<dbReference type="Pfam" id="PF13947">
    <property type="entry name" value="GUB_WAK_bind"/>
    <property type="match status" value="1"/>
</dbReference>
<evidence type="ECO:0000256" key="9">
    <source>
        <dbReference type="ARBA" id="ARBA00022840"/>
    </source>
</evidence>
<proteinExistence type="predicted"/>
<dbReference type="PROSITE" id="PS50011">
    <property type="entry name" value="PROTEIN_KINASE_DOM"/>
    <property type="match status" value="1"/>
</dbReference>
<evidence type="ECO:0000256" key="4">
    <source>
        <dbReference type="ARBA" id="ARBA00022679"/>
    </source>
</evidence>
<evidence type="ECO:0000256" key="11">
    <source>
        <dbReference type="ARBA" id="ARBA00023136"/>
    </source>
</evidence>
<dbReference type="Pfam" id="PF14380">
    <property type="entry name" value="WAK_assoc"/>
    <property type="match status" value="1"/>
</dbReference>
<feature type="transmembrane region" description="Helical" evidence="17">
    <location>
        <begin position="277"/>
        <end position="299"/>
    </location>
</feature>
<evidence type="ECO:0000256" key="14">
    <source>
        <dbReference type="ARBA" id="ARBA00048679"/>
    </source>
</evidence>
<comment type="catalytic activity">
    <reaction evidence="14">
        <text>L-seryl-[protein] + ATP = O-phospho-L-seryl-[protein] + ADP + H(+)</text>
        <dbReference type="Rhea" id="RHEA:17989"/>
        <dbReference type="Rhea" id="RHEA-COMP:9863"/>
        <dbReference type="Rhea" id="RHEA-COMP:11604"/>
        <dbReference type="ChEBI" id="CHEBI:15378"/>
        <dbReference type="ChEBI" id="CHEBI:29999"/>
        <dbReference type="ChEBI" id="CHEBI:30616"/>
        <dbReference type="ChEBI" id="CHEBI:83421"/>
        <dbReference type="ChEBI" id="CHEBI:456216"/>
        <dbReference type="EC" id="2.7.11.1"/>
    </reaction>
</comment>
<dbReference type="InterPro" id="IPR032872">
    <property type="entry name" value="WAK_assoc_C"/>
</dbReference>
<keyword evidence="4" id="KW-0808">Transferase</keyword>
<evidence type="ECO:0000256" key="3">
    <source>
        <dbReference type="ARBA" id="ARBA00022527"/>
    </source>
</evidence>
<feature type="binding site" evidence="15">
    <location>
        <position position="368"/>
    </location>
    <ligand>
        <name>ATP</name>
        <dbReference type="ChEBI" id="CHEBI:30616"/>
    </ligand>
</feature>
<keyword evidence="3" id="KW-0723">Serine/threonine-protein kinase</keyword>
<evidence type="ECO:0000313" key="20">
    <source>
        <dbReference type="RefSeq" id="XP_010470573.1"/>
    </source>
</evidence>
<keyword evidence="7 15" id="KW-0547">Nucleotide-binding</keyword>
<evidence type="ECO:0000256" key="7">
    <source>
        <dbReference type="ARBA" id="ARBA00022741"/>
    </source>
</evidence>
<reference evidence="20" key="2">
    <citation type="submission" date="2025-08" db="UniProtKB">
        <authorList>
            <consortium name="RefSeq"/>
        </authorList>
    </citation>
    <scope>IDENTIFICATION</scope>
    <source>
        <tissue evidence="20">Leaf</tissue>
    </source>
</reference>
<dbReference type="InterPro" id="IPR017441">
    <property type="entry name" value="Protein_kinase_ATP_BS"/>
</dbReference>
<dbReference type="PROSITE" id="PS00108">
    <property type="entry name" value="PROTEIN_KINASE_ST"/>
    <property type="match status" value="1"/>
</dbReference>
<dbReference type="InterPro" id="IPR001245">
    <property type="entry name" value="Ser-Thr/Tyr_kinase_cat_dom"/>
</dbReference>
<dbReference type="Proteomes" id="UP000694864">
    <property type="component" value="Chromosome 16"/>
</dbReference>
<evidence type="ECO:0000256" key="13">
    <source>
        <dbReference type="ARBA" id="ARBA00047899"/>
    </source>
</evidence>
<dbReference type="InterPro" id="IPR011009">
    <property type="entry name" value="Kinase-like_dom_sf"/>
</dbReference>
<dbReference type="SMART" id="SM00220">
    <property type="entry name" value="S_TKc"/>
    <property type="match status" value="1"/>
</dbReference>
<keyword evidence="12" id="KW-0325">Glycoprotein</keyword>
<comment type="subcellular location">
    <subcellularLocation>
        <location evidence="1">Membrane</location>
        <topology evidence="1">Single-pass type I membrane protein</topology>
    </subcellularLocation>
</comment>
<dbReference type="InterPro" id="IPR008271">
    <property type="entry name" value="Ser/Thr_kinase_AS"/>
</dbReference>
<dbReference type="InterPro" id="IPR025287">
    <property type="entry name" value="WAK_GUB"/>
</dbReference>
<dbReference type="EC" id="2.7.11.1" evidence="2"/>
<dbReference type="PANTHER" id="PTHR27009">
    <property type="entry name" value="RUST RESISTANCE KINASE LR10-RELATED"/>
    <property type="match status" value="1"/>
</dbReference>
<dbReference type="InterPro" id="IPR045874">
    <property type="entry name" value="LRK10/LRL21-25-like"/>
</dbReference>
<evidence type="ECO:0000256" key="5">
    <source>
        <dbReference type="ARBA" id="ARBA00022692"/>
    </source>
</evidence>
<feature type="domain" description="Protein kinase" evidence="18">
    <location>
        <begin position="340"/>
        <end position="631"/>
    </location>
</feature>
<accession>A0ABM0WG10</accession>
<feature type="region of interest" description="Disordered" evidence="16">
    <location>
        <begin position="634"/>
        <end position="660"/>
    </location>
</feature>
<organism evidence="19 20">
    <name type="scientific">Camelina sativa</name>
    <name type="common">False flax</name>
    <name type="synonym">Myagrum sativum</name>
    <dbReference type="NCBI Taxonomy" id="90675"/>
    <lineage>
        <taxon>Eukaryota</taxon>
        <taxon>Viridiplantae</taxon>
        <taxon>Streptophyta</taxon>
        <taxon>Embryophyta</taxon>
        <taxon>Tracheophyta</taxon>
        <taxon>Spermatophyta</taxon>
        <taxon>Magnoliopsida</taxon>
        <taxon>eudicotyledons</taxon>
        <taxon>Gunneridae</taxon>
        <taxon>Pentapetalae</taxon>
        <taxon>rosids</taxon>
        <taxon>malvids</taxon>
        <taxon>Brassicales</taxon>
        <taxon>Brassicaceae</taxon>
        <taxon>Camelineae</taxon>
        <taxon>Camelina</taxon>
    </lineage>
</organism>
<keyword evidence="8" id="KW-0418">Kinase</keyword>
<gene>
    <name evidence="20" type="primary">LOC104750475</name>
</gene>
<keyword evidence="9 15" id="KW-0067">ATP-binding</keyword>
<dbReference type="Pfam" id="PF07714">
    <property type="entry name" value="PK_Tyr_Ser-Thr"/>
    <property type="match status" value="1"/>
</dbReference>
<sequence length="660" mass="72801">MINLFLSPTNYMSLRIILMLFVIPSCIFSSIDLYRHCSQPIKCGNQNGLLYPFWIPGREECGHPEFKLECSARFAEVSFSSVTFRILDANYVSGTIRLARSDLIKDLCPSAPLNVPFVENTLSFSPNTDLITIFYGCDVSRVVYTYGGMLGCPIDKTTLKRNYYVTRNLSSPLLQGISSSLNDFRRFCERNVSIPASGPSLDTLQTGPTTVKLKNALEDGFELGLNQECQLCIGSGGACGYNKSSSGFICYCVDDEPRNGTCGSRKNGIAHGAGAKIIGSGVGVILFMVLVLTLALLILRKRRTSHGLSQQNLKTLPQPRLNALIPLKQYSYAQVKRITKSFTEQIGSGGFGIVYKGTLCDGRFVAVKVLKDIKGDNGEDFINEVASMSQTSHVNIVTLLGFCSEGSKRAIIYEFLENGCLDKFLSDKTKMDIDCTTLSRIALGVARGLEYLHHGCKTRIVHFDIKPQNVLLDDNLCPKVSDFGLAKLCEKKESILSLLDTRGTVGYIAPELFSKMYGRVSHKSDVYSYGMLVLEMIGATRNKERPTQNSASNTSSMYFPGWVYKDLEKGDIGRSIENGINCKDEDIIKKMTLVGLWCIQCSPSDRPAMNRVVEMMEGNLDALEVPPRPVFQIPSAPFEESSTLSEDTSGCESSKMHSSI</sequence>
<feature type="compositionally biased region" description="Polar residues" evidence="16">
    <location>
        <begin position="640"/>
        <end position="660"/>
    </location>
</feature>
<dbReference type="Gene3D" id="1.10.510.10">
    <property type="entry name" value="Transferase(Phosphotransferase) domain 1"/>
    <property type="match status" value="1"/>
</dbReference>
<comment type="catalytic activity">
    <reaction evidence="13">
        <text>L-threonyl-[protein] + ATP = O-phospho-L-threonyl-[protein] + ADP + H(+)</text>
        <dbReference type="Rhea" id="RHEA:46608"/>
        <dbReference type="Rhea" id="RHEA-COMP:11060"/>
        <dbReference type="Rhea" id="RHEA-COMP:11605"/>
        <dbReference type="ChEBI" id="CHEBI:15378"/>
        <dbReference type="ChEBI" id="CHEBI:30013"/>
        <dbReference type="ChEBI" id="CHEBI:30616"/>
        <dbReference type="ChEBI" id="CHEBI:61977"/>
        <dbReference type="ChEBI" id="CHEBI:456216"/>
        <dbReference type="EC" id="2.7.11.1"/>
    </reaction>
</comment>
<dbReference type="InterPro" id="IPR000719">
    <property type="entry name" value="Prot_kinase_dom"/>
</dbReference>
<dbReference type="PROSITE" id="PS00107">
    <property type="entry name" value="PROTEIN_KINASE_ATP"/>
    <property type="match status" value="1"/>
</dbReference>
<evidence type="ECO:0000256" key="2">
    <source>
        <dbReference type="ARBA" id="ARBA00012513"/>
    </source>
</evidence>
<evidence type="ECO:0000256" key="1">
    <source>
        <dbReference type="ARBA" id="ARBA00004479"/>
    </source>
</evidence>
<feature type="transmembrane region" description="Helical" evidence="17">
    <location>
        <begin position="12"/>
        <end position="31"/>
    </location>
</feature>
<evidence type="ECO:0000256" key="16">
    <source>
        <dbReference type="SAM" id="MobiDB-lite"/>
    </source>
</evidence>
<evidence type="ECO:0000256" key="6">
    <source>
        <dbReference type="ARBA" id="ARBA00022729"/>
    </source>
</evidence>
<dbReference type="Gene3D" id="3.30.200.20">
    <property type="entry name" value="Phosphorylase Kinase, domain 1"/>
    <property type="match status" value="1"/>
</dbReference>